<protein>
    <submittedName>
        <fullName evidence="2">Uncharacterized protein</fullName>
    </submittedName>
</protein>
<dbReference type="SUPFAM" id="SSF56281">
    <property type="entry name" value="Metallo-hydrolase/oxidoreductase"/>
    <property type="match status" value="1"/>
</dbReference>
<name>A0A7D9H7N4_9GAMM</name>
<feature type="chain" id="PRO_5027573339" evidence="1">
    <location>
        <begin position="27"/>
        <end position="407"/>
    </location>
</feature>
<dbReference type="EMBL" id="LR633967">
    <property type="protein sequence ID" value="VUX56316.1"/>
    <property type="molecule type" value="Genomic_DNA"/>
</dbReference>
<proteinExistence type="predicted"/>
<dbReference type="AlphaFoldDB" id="A0A7D9H7N4"/>
<dbReference type="Pfam" id="PF23023">
    <property type="entry name" value="Anti-Pycsar_Apyc1"/>
    <property type="match status" value="1"/>
</dbReference>
<dbReference type="PANTHER" id="PTHR46018:SF2">
    <property type="entry name" value="ZINC PHOSPHODIESTERASE ELAC PROTEIN 1"/>
    <property type="match status" value="1"/>
</dbReference>
<dbReference type="InterPro" id="IPR036866">
    <property type="entry name" value="RibonucZ/Hydroxyglut_hydro"/>
</dbReference>
<keyword evidence="1" id="KW-0732">Signal</keyword>
<dbReference type="NCBIfam" id="NF041257">
    <property type="entry name" value="GntH_guanitoxin"/>
    <property type="match status" value="1"/>
</dbReference>
<organism evidence="2">
    <name type="scientific">uncultured Woeseiaceae bacterium</name>
    <dbReference type="NCBI Taxonomy" id="1983305"/>
    <lineage>
        <taxon>Bacteria</taxon>
        <taxon>Pseudomonadati</taxon>
        <taxon>Pseudomonadota</taxon>
        <taxon>Gammaproteobacteria</taxon>
        <taxon>Woeseiales</taxon>
        <taxon>Woeseiaceae</taxon>
        <taxon>environmental samples</taxon>
    </lineage>
</organism>
<dbReference type="PROSITE" id="PS51257">
    <property type="entry name" value="PROKAR_LIPOPROTEIN"/>
    <property type="match status" value="1"/>
</dbReference>
<dbReference type="PANTHER" id="PTHR46018">
    <property type="entry name" value="ZINC PHOSPHODIESTERASE ELAC PROTEIN 1"/>
    <property type="match status" value="1"/>
</dbReference>
<dbReference type="GO" id="GO:0042781">
    <property type="term" value="F:3'-tRNA processing endoribonuclease activity"/>
    <property type="evidence" value="ECO:0007669"/>
    <property type="project" value="TreeGrafter"/>
</dbReference>
<gene>
    <name evidence="2" type="ORF">JTBM06_V1_590004</name>
</gene>
<evidence type="ECO:0000256" key="1">
    <source>
        <dbReference type="SAM" id="SignalP"/>
    </source>
</evidence>
<feature type="signal peptide" evidence="1">
    <location>
        <begin position="1"/>
        <end position="26"/>
    </location>
</feature>
<reference evidence="2" key="1">
    <citation type="submission" date="2019-07" db="EMBL/GenBank/DDBJ databases">
        <authorList>
            <person name="Weber M."/>
            <person name="Kostadinov I."/>
            <person name="Kostadinov D I."/>
        </authorList>
    </citation>
    <scope>NUCLEOTIDE SEQUENCE</scope>
    <source>
        <strain evidence="2">Gfbio:sag-sample-m06:053724c1-46a9-4a36-b237-ea2bf867836b</strain>
    </source>
</reference>
<sequence length="407" mass="45094">MNNKKQILTFLAGIAACLSIIAVLGAANSPQSPVEPIPNLEVYYPGTEALGADEMRVTACGTGMPNSRPKQAAACFLVELGNGDKFIFDIGTGSAERLSAMKIPYDYLDKVFIGHLHADHFGDLDALWVGGVIANRQRPLRVWGPSGPEKRLGTASAVEHMKAMFAWDYASRQGNVNTVGFEVEVTEFDYKGVNQIIYDENGVTIRSIPAIHALDGPVSFILEWNDLKFAFSSDTFPNTWWKEYAQNADLAIHECFITPWDLVAKQNWAVADALNVGTQVHTSPAQFGKVMSQIKPRMAVAYHFFNDFDTLPGVIEQVRKTYGGPVSFSTDYMVWNVTKDDVRVRMAVADDAVWPLPSITETLPADPKDKYGFSDFITNGRQPFSDVVRQVYEDTNEQFGTDYPPPD</sequence>
<evidence type="ECO:0000313" key="2">
    <source>
        <dbReference type="EMBL" id="VUX56316.1"/>
    </source>
</evidence>
<accession>A0A7D9H7N4</accession>
<dbReference type="Gene3D" id="3.60.15.10">
    <property type="entry name" value="Ribonuclease Z/Hydroxyacylglutathione hydrolase-like"/>
    <property type="match status" value="1"/>
</dbReference>